<protein>
    <submittedName>
        <fullName evidence="8">Flippase-like domain-containing protein</fullName>
    </submittedName>
</protein>
<gene>
    <name evidence="8" type="ORF">EJV47_14635</name>
</gene>
<comment type="subcellular location">
    <subcellularLocation>
        <location evidence="1">Cell membrane</location>
        <topology evidence="1">Multi-pass membrane protein</topology>
    </subcellularLocation>
</comment>
<proteinExistence type="predicted"/>
<feature type="transmembrane region" description="Helical" evidence="7">
    <location>
        <begin position="121"/>
        <end position="139"/>
    </location>
</feature>
<feature type="region of interest" description="Disordered" evidence="6">
    <location>
        <begin position="37"/>
        <end position="78"/>
    </location>
</feature>
<dbReference type="AlphaFoldDB" id="A0A431U156"/>
<feature type="transmembrane region" description="Helical" evidence="7">
    <location>
        <begin position="316"/>
        <end position="335"/>
    </location>
</feature>
<comment type="caution">
    <text evidence="8">The sequence shown here is derived from an EMBL/GenBank/DDBJ whole genome shotgun (WGS) entry which is preliminary data.</text>
</comment>
<sequence length="405" mass="43708">MIRPQRLHIDDVVAQHLDALPGHLNHGVPHNLGAGVDAHDNLGQVGQGGSGEGGHSIQSYATIPGPEPKRPAGGPTPRRNWRPWVVLGKLAVTALTLWLLWQSVVADAATATAWRGLLTDAQRGPALAALLLVPLNWALEAWKWWRLARFLEPVSYGRSFRAVLTGLTLGFVTPNRVGDYAGRLLELKNRRPEALGAVFLGRYCQLVVTVLAGSLGVLYFVGRYLGPEYPLVAAGLGLTAAVGNALMLLPLYRSRLLLAAVLQWRPLRRFQRYTANLPHYPARVLHQVLLLSGLRYAVFTAQFGLLLWAYGATAPLGAALAAIAGTFLLKSLVPSLNALTDVGARELSATHLFGLLGLPVLPVLSASLSLWVLNIALPSAAGLLFVLRLKVLRRQKKRRPAAPSA</sequence>
<dbReference type="GO" id="GO:0005886">
    <property type="term" value="C:plasma membrane"/>
    <property type="evidence" value="ECO:0007669"/>
    <property type="project" value="UniProtKB-SubCell"/>
</dbReference>
<evidence type="ECO:0000256" key="1">
    <source>
        <dbReference type="ARBA" id="ARBA00004651"/>
    </source>
</evidence>
<accession>A0A431U156</accession>
<feature type="transmembrane region" description="Helical" evidence="7">
    <location>
        <begin position="194"/>
        <end position="219"/>
    </location>
</feature>
<keyword evidence="2" id="KW-1003">Cell membrane</keyword>
<dbReference type="Pfam" id="PF03706">
    <property type="entry name" value="LPG_synthase_TM"/>
    <property type="match status" value="1"/>
</dbReference>
<dbReference type="OrthoDB" id="1121314at2"/>
<name>A0A431U156_9BACT</name>
<evidence type="ECO:0000256" key="5">
    <source>
        <dbReference type="ARBA" id="ARBA00023136"/>
    </source>
</evidence>
<evidence type="ECO:0000256" key="2">
    <source>
        <dbReference type="ARBA" id="ARBA00022475"/>
    </source>
</evidence>
<feature type="transmembrane region" description="Helical" evidence="7">
    <location>
        <begin position="231"/>
        <end position="252"/>
    </location>
</feature>
<reference evidence="8 9" key="1">
    <citation type="submission" date="2018-12" db="EMBL/GenBank/DDBJ databases">
        <title>Hymenobacter gummosus sp. nov., isolated from a spring.</title>
        <authorList>
            <person name="Nie L."/>
        </authorList>
    </citation>
    <scope>NUCLEOTIDE SEQUENCE [LARGE SCALE GENOMIC DNA]</scope>
    <source>
        <strain evidence="8 9">KCTC 52166</strain>
    </source>
</reference>
<dbReference type="EMBL" id="RXOF01000008">
    <property type="protein sequence ID" value="RTQ48833.1"/>
    <property type="molecule type" value="Genomic_DNA"/>
</dbReference>
<organism evidence="8 9">
    <name type="scientific">Hymenobacter gummosus</name>
    <dbReference type="NCBI Taxonomy" id="1776032"/>
    <lineage>
        <taxon>Bacteria</taxon>
        <taxon>Pseudomonadati</taxon>
        <taxon>Bacteroidota</taxon>
        <taxon>Cytophagia</taxon>
        <taxon>Cytophagales</taxon>
        <taxon>Hymenobacteraceae</taxon>
        <taxon>Hymenobacter</taxon>
    </lineage>
</organism>
<keyword evidence="5 7" id="KW-0472">Membrane</keyword>
<evidence type="ECO:0000256" key="7">
    <source>
        <dbReference type="SAM" id="Phobius"/>
    </source>
</evidence>
<feature type="transmembrane region" description="Helical" evidence="7">
    <location>
        <begin position="370"/>
        <end position="389"/>
    </location>
</feature>
<feature type="transmembrane region" description="Helical" evidence="7">
    <location>
        <begin position="84"/>
        <end position="101"/>
    </location>
</feature>
<dbReference type="Proteomes" id="UP000282184">
    <property type="component" value="Unassembled WGS sequence"/>
</dbReference>
<evidence type="ECO:0000313" key="8">
    <source>
        <dbReference type="EMBL" id="RTQ48833.1"/>
    </source>
</evidence>
<evidence type="ECO:0000313" key="9">
    <source>
        <dbReference type="Proteomes" id="UP000282184"/>
    </source>
</evidence>
<keyword evidence="4 7" id="KW-1133">Transmembrane helix</keyword>
<keyword evidence="3 7" id="KW-0812">Transmembrane</keyword>
<keyword evidence="9" id="KW-1185">Reference proteome</keyword>
<evidence type="ECO:0000256" key="4">
    <source>
        <dbReference type="ARBA" id="ARBA00022989"/>
    </source>
</evidence>
<feature type="compositionally biased region" description="Gly residues" evidence="6">
    <location>
        <begin position="45"/>
        <end position="54"/>
    </location>
</feature>
<evidence type="ECO:0000256" key="3">
    <source>
        <dbReference type="ARBA" id="ARBA00022692"/>
    </source>
</evidence>
<evidence type="ECO:0000256" key="6">
    <source>
        <dbReference type="SAM" id="MobiDB-lite"/>
    </source>
</evidence>
<dbReference type="InterPro" id="IPR022791">
    <property type="entry name" value="L-PG_synthase/AglD"/>
</dbReference>